<gene>
    <name evidence="1" type="ORF">BASA50_006573</name>
</gene>
<dbReference type="Proteomes" id="UP001648503">
    <property type="component" value="Unassembled WGS sequence"/>
</dbReference>
<keyword evidence="2" id="KW-1185">Reference proteome</keyword>
<evidence type="ECO:0000313" key="2">
    <source>
        <dbReference type="Proteomes" id="UP001648503"/>
    </source>
</evidence>
<sequence length="385" mass="44095">MVNWSSRISILDGIVPPVDPGICDLYDNHRTHILNKRVYCLNESLPLTMFQHAFIATQRTIRHFKAAPRKYSANLLRWRHEQVQQAQGRMLQCIYYITQELGDSVMSSRDYRKSLSPDERQDLLGTYSERIMFTALALSKQYTVRGMAHPTPRLYDASIVLKSAYHALLYSLCTRASRCILPPYHDLAGVIQQFDRAWVIFEEMACWSYFESKFNAPPSRYDDTDMFQVLMMQTVERAISLGIFTMEQVQESDPAVLVALPRLTIIAGVLHMPECVLLDHPTEAFRLFKRSVCLVSTIRSNLLLMSTAEVSHLEKRCGGVQFESPTAFPDTIAPSKTRRHSSESIEYENNCATFRMICLVADELQSGNCAKEFTHLLGQVIRTFE</sequence>
<proteinExistence type="predicted"/>
<evidence type="ECO:0000313" key="1">
    <source>
        <dbReference type="EMBL" id="KAH6594623.1"/>
    </source>
</evidence>
<dbReference type="PANTHER" id="PTHR46465">
    <property type="entry name" value="LATERAL SIGNALING TARGET PROTEIN 2 HOMOLOG"/>
    <property type="match status" value="1"/>
</dbReference>
<dbReference type="InterPro" id="IPR051118">
    <property type="entry name" value="LST-2"/>
</dbReference>
<dbReference type="PANTHER" id="PTHR46465:SF2">
    <property type="entry name" value="LATERAL SIGNALING TARGET PROTEIN 2 HOMOLOG"/>
    <property type="match status" value="1"/>
</dbReference>
<comment type="caution">
    <text evidence="1">The sequence shown here is derived from an EMBL/GenBank/DDBJ whole genome shotgun (WGS) entry which is preliminary data.</text>
</comment>
<organism evidence="1 2">
    <name type="scientific">Batrachochytrium salamandrivorans</name>
    <dbReference type="NCBI Taxonomy" id="1357716"/>
    <lineage>
        <taxon>Eukaryota</taxon>
        <taxon>Fungi</taxon>
        <taxon>Fungi incertae sedis</taxon>
        <taxon>Chytridiomycota</taxon>
        <taxon>Chytridiomycota incertae sedis</taxon>
        <taxon>Chytridiomycetes</taxon>
        <taxon>Rhizophydiales</taxon>
        <taxon>Rhizophydiales incertae sedis</taxon>
        <taxon>Batrachochytrium</taxon>
    </lineage>
</organism>
<dbReference type="EMBL" id="JAFCIX010000332">
    <property type="protein sequence ID" value="KAH6594623.1"/>
    <property type="molecule type" value="Genomic_DNA"/>
</dbReference>
<name>A0ABQ8FA88_9FUNG</name>
<accession>A0ABQ8FA88</accession>
<protein>
    <submittedName>
        <fullName evidence="1">Uncharacterized protein</fullName>
    </submittedName>
</protein>
<reference evidence="1 2" key="1">
    <citation type="submission" date="2021-02" db="EMBL/GenBank/DDBJ databases">
        <title>Variation within the Batrachochytrium salamandrivorans European outbreak.</title>
        <authorList>
            <person name="Kelly M."/>
            <person name="Pasmans F."/>
            <person name="Shea T.P."/>
            <person name="Munoz J.F."/>
            <person name="Carranza S."/>
            <person name="Cuomo C.A."/>
            <person name="Martel A."/>
        </authorList>
    </citation>
    <scope>NUCLEOTIDE SEQUENCE [LARGE SCALE GENOMIC DNA]</scope>
    <source>
        <strain evidence="1 2">AMFP18/2</strain>
    </source>
</reference>